<keyword evidence="4" id="KW-1185">Reference proteome</keyword>
<evidence type="ECO:0008006" key="5">
    <source>
        <dbReference type="Google" id="ProtNLM"/>
    </source>
</evidence>
<gene>
    <name evidence="3" type="ORF">Y5S_02295</name>
</gene>
<dbReference type="Proteomes" id="UP000029444">
    <property type="component" value="Unassembled WGS sequence"/>
</dbReference>
<keyword evidence="1" id="KW-0175">Coiled coil</keyword>
<reference evidence="3 4" key="1">
    <citation type="submission" date="2012-09" db="EMBL/GenBank/DDBJ databases">
        <title>Genome Sequence of alkane-degrading Bacterium Alcanivorax sp. 19-m-6.</title>
        <authorList>
            <person name="Lai Q."/>
            <person name="Shao Z."/>
        </authorList>
    </citation>
    <scope>NUCLEOTIDE SEQUENCE [LARGE SCALE GENOMIC DNA]</scope>
    <source>
        <strain evidence="3 4">19-m-6</strain>
    </source>
</reference>
<name>A0A095UPT7_9GAMM</name>
<evidence type="ECO:0000313" key="4">
    <source>
        <dbReference type="Proteomes" id="UP000029444"/>
    </source>
</evidence>
<feature type="chain" id="PRO_5001919002" description="AraC family transcriptional regulator" evidence="2">
    <location>
        <begin position="19"/>
        <end position="165"/>
    </location>
</feature>
<proteinExistence type="predicted"/>
<sequence length="165" mass="18572">MRHVVIALLLLAIAPLQAAELDKDLADFKREVLEVNKRLLLLEEELLFPADTQVGIYVSLDVGHFFAPDSITLELDGEVIASHLYTEKEVRALRNGAVQRLAVANVKNGGHELVAFVTGDGPKGTEIRRGVNAQFEKGHGRHFVQLHIEDDSAKQQPRFRFRDWR</sequence>
<evidence type="ECO:0000313" key="3">
    <source>
        <dbReference type="EMBL" id="KGD64540.1"/>
    </source>
</evidence>
<dbReference type="eggNOG" id="ENOG5031XQC">
    <property type="taxonomic scope" value="Bacteria"/>
</dbReference>
<keyword evidence="2" id="KW-0732">Signal</keyword>
<comment type="caution">
    <text evidence="3">The sequence shown here is derived from an EMBL/GenBank/DDBJ whole genome shotgun (WGS) entry which is preliminary data.</text>
</comment>
<dbReference type="STRING" id="1177154.Y5S_02295"/>
<dbReference type="OrthoDB" id="5395931at2"/>
<dbReference type="AlphaFoldDB" id="A0A095UPT7"/>
<dbReference type="EMBL" id="ARXV01000008">
    <property type="protein sequence ID" value="KGD64540.1"/>
    <property type="molecule type" value="Genomic_DNA"/>
</dbReference>
<organism evidence="3 4">
    <name type="scientific">Alcanivorax nanhaiticus</name>
    <dbReference type="NCBI Taxonomy" id="1177154"/>
    <lineage>
        <taxon>Bacteria</taxon>
        <taxon>Pseudomonadati</taxon>
        <taxon>Pseudomonadota</taxon>
        <taxon>Gammaproteobacteria</taxon>
        <taxon>Oceanospirillales</taxon>
        <taxon>Alcanivoracaceae</taxon>
        <taxon>Alcanivorax</taxon>
    </lineage>
</organism>
<evidence type="ECO:0000256" key="1">
    <source>
        <dbReference type="SAM" id="Coils"/>
    </source>
</evidence>
<dbReference type="PATRIC" id="fig|1177154.3.peg.2336"/>
<evidence type="ECO:0000256" key="2">
    <source>
        <dbReference type="SAM" id="SignalP"/>
    </source>
</evidence>
<protein>
    <recommendedName>
        <fullName evidence="5">AraC family transcriptional regulator</fullName>
    </recommendedName>
</protein>
<feature type="signal peptide" evidence="2">
    <location>
        <begin position="1"/>
        <end position="18"/>
    </location>
</feature>
<accession>A0A095UPT7</accession>
<feature type="coiled-coil region" evidence="1">
    <location>
        <begin position="18"/>
        <end position="45"/>
    </location>
</feature>